<dbReference type="PANTHER" id="PTHR11941">
    <property type="entry name" value="ENOYL-COA HYDRATASE-RELATED"/>
    <property type="match status" value="1"/>
</dbReference>
<reference evidence="5 6" key="1">
    <citation type="submission" date="2016-10" db="EMBL/GenBank/DDBJ databases">
        <authorList>
            <person name="de Groot N.N."/>
        </authorList>
    </citation>
    <scope>NUCLEOTIDE SEQUENCE [LARGE SCALE GENOMIC DNA]</scope>
    <source>
        <strain evidence="5 6">CGMCC 4.1877</strain>
    </source>
</reference>
<dbReference type="InterPro" id="IPR001753">
    <property type="entry name" value="Enoyl-CoA_hydra/iso"/>
</dbReference>
<evidence type="ECO:0000256" key="2">
    <source>
        <dbReference type="ARBA" id="ARBA00023098"/>
    </source>
</evidence>
<dbReference type="NCBIfam" id="NF005891">
    <property type="entry name" value="PRK07854.1"/>
    <property type="match status" value="1"/>
</dbReference>
<keyword evidence="3" id="KW-0456">Lyase</keyword>
<dbReference type="EMBL" id="FOUY01000067">
    <property type="protein sequence ID" value="SFO48441.1"/>
    <property type="molecule type" value="Genomic_DNA"/>
</dbReference>
<dbReference type="PROSITE" id="PS00166">
    <property type="entry name" value="ENOYL_COA_HYDRATASE"/>
    <property type="match status" value="1"/>
</dbReference>
<organism evidence="5 6">
    <name type="scientific">Pseudonocardia ammonioxydans</name>
    <dbReference type="NCBI Taxonomy" id="260086"/>
    <lineage>
        <taxon>Bacteria</taxon>
        <taxon>Bacillati</taxon>
        <taxon>Actinomycetota</taxon>
        <taxon>Actinomycetes</taxon>
        <taxon>Pseudonocardiales</taxon>
        <taxon>Pseudonocardiaceae</taxon>
        <taxon>Pseudonocardia</taxon>
    </lineage>
</organism>
<dbReference type="STRING" id="260086.SAMN05216207_10674"/>
<proteinExistence type="inferred from homology"/>
<dbReference type="RefSeq" id="WP_093355902.1">
    <property type="nucleotide sequence ID" value="NZ_FOUY01000067.1"/>
</dbReference>
<dbReference type="CDD" id="cd06558">
    <property type="entry name" value="crotonase-like"/>
    <property type="match status" value="1"/>
</dbReference>
<gene>
    <name evidence="5" type="ORF">SAMN05216207_10674</name>
</gene>
<dbReference type="SUPFAM" id="SSF52096">
    <property type="entry name" value="ClpP/crotonase"/>
    <property type="match status" value="1"/>
</dbReference>
<dbReference type="GO" id="GO:0006635">
    <property type="term" value="P:fatty acid beta-oxidation"/>
    <property type="evidence" value="ECO:0007669"/>
    <property type="project" value="TreeGrafter"/>
</dbReference>
<sequence>MIELSWHGRAAVLTLDRPDKHNALTGELCERIRTSVASVGEARAIVLAGNGRSFCSGADLDEVYTAEFRDSLYRMLHAVTDAPVPVVAAVHGAAIGAGTQLAIAADFRVAGPAARFAVPTARIGLAVDPWTIRRLALLAGNGTARRMLLACDQVDADTALACGLADRPGGLDEALDWAAGMTDLAPLTVGYSKRVLNEVFEPDLADDVAKDLDAAFEACWASDDFAEGRLSRTEKRSPVFRGR</sequence>
<accession>A0A1I5HKR6</accession>
<dbReference type="Proteomes" id="UP000199614">
    <property type="component" value="Unassembled WGS sequence"/>
</dbReference>
<name>A0A1I5HKR6_PSUAM</name>
<comment type="similarity">
    <text evidence="1 4">Belongs to the enoyl-CoA hydratase/isomerase family.</text>
</comment>
<dbReference type="InterPro" id="IPR018376">
    <property type="entry name" value="Enoyl-CoA_hyd/isom_CS"/>
</dbReference>
<evidence type="ECO:0000313" key="5">
    <source>
        <dbReference type="EMBL" id="SFO48441.1"/>
    </source>
</evidence>
<dbReference type="AlphaFoldDB" id="A0A1I5HKR6"/>
<dbReference type="PANTHER" id="PTHR11941:SF169">
    <property type="entry name" value="(7AS)-7A-METHYL-1,5-DIOXO-2,3,5,6,7,7A-HEXAHYDRO-1H-INDENE-CARBOXYL-COA HYDROLASE"/>
    <property type="match status" value="1"/>
</dbReference>
<dbReference type="Gene3D" id="3.90.226.10">
    <property type="entry name" value="2-enoyl-CoA Hydratase, Chain A, domain 1"/>
    <property type="match status" value="1"/>
</dbReference>
<protein>
    <submittedName>
        <fullName evidence="5">Enoyl-CoA hydratase</fullName>
    </submittedName>
</protein>
<dbReference type="InterPro" id="IPR029045">
    <property type="entry name" value="ClpP/crotonase-like_dom_sf"/>
</dbReference>
<dbReference type="Pfam" id="PF00378">
    <property type="entry name" value="ECH_1"/>
    <property type="match status" value="1"/>
</dbReference>
<dbReference type="GO" id="GO:0016829">
    <property type="term" value="F:lyase activity"/>
    <property type="evidence" value="ECO:0007669"/>
    <property type="project" value="UniProtKB-KW"/>
</dbReference>
<evidence type="ECO:0000256" key="4">
    <source>
        <dbReference type="RuleBase" id="RU003707"/>
    </source>
</evidence>
<dbReference type="OrthoDB" id="3569436at2"/>
<evidence type="ECO:0000256" key="1">
    <source>
        <dbReference type="ARBA" id="ARBA00005254"/>
    </source>
</evidence>
<keyword evidence="2" id="KW-0443">Lipid metabolism</keyword>
<keyword evidence="6" id="KW-1185">Reference proteome</keyword>
<evidence type="ECO:0000313" key="6">
    <source>
        <dbReference type="Proteomes" id="UP000199614"/>
    </source>
</evidence>
<evidence type="ECO:0000256" key="3">
    <source>
        <dbReference type="ARBA" id="ARBA00023239"/>
    </source>
</evidence>